<reference evidence="1 2" key="1">
    <citation type="submission" date="2015-01" db="EMBL/GenBank/DDBJ databases">
        <title>Draft Genome Sequences of Four Bacillus thermoamylovorans Strains, Isolated From Food Products.</title>
        <authorList>
            <person name="Krawcyk A.O."/>
            <person name="Berendsen E.M."/>
            <person name="Eijlander R.T."/>
            <person name="de Jong A."/>
            <person name="Wells-Bennik M."/>
            <person name="Kuipers O.P."/>
        </authorList>
    </citation>
    <scope>NUCLEOTIDE SEQUENCE [LARGE SCALE GENOMIC DNA]</scope>
    <source>
        <strain evidence="1 2">B4167</strain>
    </source>
</reference>
<dbReference type="EMBL" id="JXLU01000103">
    <property type="protein sequence ID" value="KIO72121.1"/>
    <property type="molecule type" value="Genomic_DNA"/>
</dbReference>
<organism evidence="1 2">
    <name type="scientific">Caldibacillus thermoamylovorans</name>
    <dbReference type="NCBI Taxonomy" id="35841"/>
    <lineage>
        <taxon>Bacteria</taxon>
        <taxon>Bacillati</taxon>
        <taxon>Bacillota</taxon>
        <taxon>Bacilli</taxon>
        <taxon>Bacillales</taxon>
        <taxon>Bacillaceae</taxon>
        <taxon>Caldibacillus</taxon>
    </lineage>
</organism>
<proteinExistence type="predicted"/>
<dbReference type="AlphaFoldDB" id="A0ABD4A5K3"/>
<evidence type="ECO:0000313" key="2">
    <source>
        <dbReference type="Proteomes" id="UP000032076"/>
    </source>
</evidence>
<evidence type="ECO:0000313" key="1">
    <source>
        <dbReference type="EMBL" id="KIO72121.1"/>
    </source>
</evidence>
<sequence length="48" mass="5801">MFSSPFWGEKHYFLATRLVLVTVLRRKTPIFGDEPRSRRRFEVKNALF</sequence>
<accession>A0ABD4A5K3</accession>
<protein>
    <submittedName>
        <fullName evidence="1">Uncharacterized protein</fullName>
    </submittedName>
</protein>
<dbReference type="Proteomes" id="UP000032076">
    <property type="component" value="Unassembled WGS sequence"/>
</dbReference>
<comment type="caution">
    <text evidence="1">The sequence shown here is derived from an EMBL/GenBank/DDBJ whole genome shotgun (WGS) entry which is preliminary data.</text>
</comment>
<name>A0ABD4A5K3_9BACI</name>
<gene>
    <name evidence="1" type="ORF">B4167_3096</name>
</gene>